<keyword evidence="1" id="KW-0472">Membrane</keyword>
<comment type="caution">
    <text evidence="2">The sequence shown here is derived from an EMBL/GenBank/DDBJ whole genome shotgun (WGS) entry which is preliminary data.</text>
</comment>
<accession>A0ABD7V0X3</accession>
<feature type="transmembrane region" description="Helical" evidence="1">
    <location>
        <begin position="81"/>
        <end position="105"/>
    </location>
</feature>
<keyword evidence="1" id="KW-0812">Transmembrane</keyword>
<dbReference type="EMBL" id="CAACYD010000006">
    <property type="protein sequence ID" value="VFA88023.1"/>
    <property type="molecule type" value="Genomic_DNA"/>
</dbReference>
<feature type="transmembrane region" description="Helical" evidence="1">
    <location>
        <begin position="42"/>
        <end position="61"/>
    </location>
</feature>
<reference evidence="2 3" key="1">
    <citation type="submission" date="2019-02" db="EMBL/GenBank/DDBJ databases">
        <authorList>
            <consortium name="Pathogen Informatics"/>
        </authorList>
    </citation>
    <scope>NUCLEOTIDE SEQUENCE [LARGE SCALE GENOMIC DNA]</scope>
    <source>
        <strain evidence="2 3">3012STDY6756503</strain>
    </source>
</reference>
<proteinExistence type="predicted"/>
<sequence>MLLLLGALLTGVGLTLLAYRPTIDTSGAFDESWTLKTPRTLTWSGTLCGTGMALASAWLAFGDKAAVVGDVPLSRSPSTPWIIVGTLGVIFFGVTALGGIAVMLVNPHHALLALSIDDEHLTVQYGLRRPKTVHWDDVVDLEISGPERSELTSELTVHYRIGRSLSQLHLSKAATGLSPEELEPILRPRWQPDTRTEKNSM</sequence>
<evidence type="ECO:0008006" key="4">
    <source>
        <dbReference type="Google" id="ProtNLM"/>
    </source>
</evidence>
<dbReference type="RefSeq" id="WP_131733922.1">
    <property type="nucleotide sequence ID" value="NZ_CAACYD010000006.1"/>
</dbReference>
<keyword evidence="1" id="KW-1133">Transmembrane helix</keyword>
<gene>
    <name evidence="2" type="ORF">NCTC8139_01565</name>
</gene>
<dbReference type="Proteomes" id="UP000360750">
    <property type="component" value="Unassembled WGS sequence"/>
</dbReference>
<dbReference type="AlphaFoldDB" id="A0ABD7V0X3"/>
<name>A0ABD7V0X3_9ACTN</name>
<evidence type="ECO:0000256" key="1">
    <source>
        <dbReference type="SAM" id="Phobius"/>
    </source>
</evidence>
<protein>
    <recommendedName>
        <fullName evidence="4">PH domain-containing protein</fullName>
    </recommendedName>
</protein>
<evidence type="ECO:0000313" key="2">
    <source>
        <dbReference type="EMBL" id="VFA88023.1"/>
    </source>
</evidence>
<evidence type="ECO:0000313" key="3">
    <source>
        <dbReference type="Proteomes" id="UP000360750"/>
    </source>
</evidence>
<organism evidence="2 3">
    <name type="scientific">Gordonia paraffinivorans</name>
    <dbReference type="NCBI Taxonomy" id="175628"/>
    <lineage>
        <taxon>Bacteria</taxon>
        <taxon>Bacillati</taxon>
        <taxon>Actinomycetota</taxon>
        <taxon>Actinomycetes</taxon>
        <taxon>Mycobacteriales</taxon>
        <taxon>Gordoniaceae</taxon>
        <taxon>Gordonia</taxon>
    </lineage>
</organism>
<dbReference type="GeneID" id="60749583"/>